<evidence type="ECO:0000256" key="8">
    <source>
        <dbReference type="ARBA" id="ARBA00023136"/>
    </source>
</evidence>
<evidence type="ECO:0000256" key="7">
    <source>
        <dbReference type="ARBA" id="ARBA00022779"/>
    </source>
</evidence>
<feature type="domain" description="Flagellar motor switch protein FliG middle" evidence="13">
    <location>
        <begin position="148"/>
        <end position="220"/>
    </location>
</feature>
<accession>A0A927FE44</accession>
<evidence type="ECO:0000256" key="1">
    <source>
        <dbReference type="ARBA" id="ARBA00004117"/>
    </source>
</evidence>
<dbReference type="PRINTS" id="PR00954">
    <property type="entry name" value="FLGMOTORFLIG"/>
</dbReference>
<dbReference type="GO" id="GO:0003774">
    <property type="term" value="F:cytoskeletal motor activity"/>
    <property type="evidence" value="ECO:0007669"/>
    <property type="project" value="InterPro"/>
</dbReference>
<dbReference type="GO" id="GO:0006935">
    <property type="term" value="P:chemotaxis"/>
    <property type="evidence" value="ECO:0007669"/>
    <property type="project" value="UniProtKB-KW"/>
</dbReference>
<dbReference type="RefSeq" id="WP_191817488.1">
    <property type="nucleotide sequence ID" value="NZ_JACYFT010000001.1"/>
</dbReference>
<keyword evidence="15" id="KW-0966">Cell projection</keyword>
<evidence type="ECO:0000256" key="6">
    <source>
        <dbReference type="ARBA" id="ARBA00022500"/>
    </source>
</evidence>
<evidence type="ECO:0000256" key="10">
    <source>
        <dbReference type="ARBA" id="ARBA00025598"/>
    </source>
</evidence>
<gene>
    <name evidence="15" type="primary">fliG</name>
    <name evidence="15" type="ORF">IC609_00360</name>
</gene>
<comment type="similarity">
    <text evidence="3">Belongs to the FliG family.</text>
</comment>
<feature type="compositionally biased region" description="Basic and acidic residues" evidence="11">
    <location>
        <begin position="1"/>
        <end position="11"/>
    </location>
</feature>
<organism evidence="15 16">
    <name type="scientific">Limnohabitans radicicola</name>
    <dbReference type="NCBI Taxonomy" id="2771427"/>
    <lineage>
        <taxon>Bacteria</taxon>
        <taxon>Pseudomonadati</taxon>
        <taxon>Pseudomonadota</taxon>
        <taxon>Betaproteobacteria</taxon>
        <taxon>Burkholderiales</taxon>
        <taxon>Comamonadaceae</taxon>
        <taxon>Limnohabitans</taxon>
    </lineage>
</organism>
<evidence type="ECO:0000256" key="3">
    <source>
        <dbReference type="ARBA" id="ARBA00010299"/>
    </source>
</evidence>
<feature type="domain" description="Flagellar motor switch protein FliG C-terminal" evidence="12">
    <location>
        <begin position="251"/>
        <end position="356"/>
    </location>
</feature>
<dbReference type="InterPro" id="IPR000090">
    <property type="entry name" value="Flg_Motor_Flig"/>
</dbReference>
<dbReference type="InterPro" id="IPR011002">
    <property type="entry name" value="FliG_a-hlx"/>
</dbReference>
<keyword evidence="9" id="KW-0975">Bacterial flagellum</keyword>
<keyword evidence="16" id="KW-1185">Reference proteome</keyword>
<name>A0A927FE44_9BURK</name>
<dbReference type="Proteomes" id="UP000647424">
    <property type="component" value="Unassembled WGS sequence"/>
</dbReference>
<keyword evidence="15" id="KW-0969">Cilium</keyword>
<dbReference type="NCBIfam" id="TIGR00207">
    <property type="entry name" value="fliG"/>
    <property type="match status" value="1"/>
</dbReference>
<evidence type="ECO:0000259" key="13">
    <source>
        <dbReference type="Pfam" id="PF14841"/>
    </source>
</evidence>
<dbReference type="GO" id="GO:0071973">
    <property type="term" value="P:bacterial-type flagellum-dependent cell motility"/>
    <property type="evidence" value="ECO:0007669"/>
    <property type="project" value="InterPro"/>
</dbReference>
<proteinExistence type="inferred from homology"/>
<comment type="caution">
    <text evidence="15">The sequence shown here is derived from an EMBL/GenBank/DDBJ whole genome shotgun (WGS) entry which is preliminary data.</text>
</comment>
<evidence type="ECO:0000256" key="9">
    <source>
        <dbReference type="ARBA" id="ARBA00023143"/>
    </source>
</evidence>
<sequence>MATQKEEKTEQKSTNAAADAVSEALMPEELKKELEGLSGTQRAAVLMLLLGEQQASEIIKFMSPKEVQHLGGAMVSVADLSQEAVNVVLDEFVVTLKKQTSLGLGTGDYVEKVFKRALGDDKAASVLSRIMPGQGSKGLEILQWMDARSIADMIRGEHPQVTAIILSVLDYAIAADVMSFLPAEARPEILQRIASLETVQPSAMEELESIMMKQFASSSSAKSSSFGGIKAAAKIMNFVKVDMESSIMSGLGQLDADLLMKIQDNMFVFDNLVGVDNRGIQVLMRNVEPDMLMTALKGAGEQVRNKFFDNMSARARVMFMDDMEAKGPLRITDVEEAQKQVIRIARKLSDAGEMMLAGRGDDFV</sequence>
<keyword evidence="6" id="KW-0145">Chemotaxis</keyword>
<evidence type="ECO:0000256" key="2">
    <source>
        <dbReference type="ARBA" id="ARBA00004413"/>
    </source>
</evidence>
<dbReference type="Pfam" id="PF01706">
    <property type="entry name" value="FliG_C"/>
    <property type="match status" value="1"/>
</dbReference>
<evidence type="ECO:0000313" key="15">
    <source>
        <dbReference type="EMBL" id="MBD8048978.1"/>
    </source>
</evidence>
<dbReference type="InterPro" id="IPR028263">
    <property type="entry name" value="FliG_N"/>
</dbReference>
<dbReference type="SUPFAM" id="SSF48029">
    <property type="entry name" value="FliG"/>
    <property type="match status" value="2"/>
</dbReference>
<dbReference type="PANTHER" id="PTHR30534">
    <property type="entry name" value="FLAGELLAR MOTOR SWITCH PROTEIN FLIG"/>
    <property type="match status" value="1"/>
</dbReference>
<dbReference type="Pfam" id="PF14842">
    <property type="entry name" value="FliG_N"/>
    <property type="match status" value="1"/>
</dbReference>
<dbReference type="AlphaFoldDB" id="A0A927FE44"/>
<dbReference type="InterPro" id="IPR023087">
    <property type="entry name" value="Flg_Motor_Flig_C"/>
</dbReference>
<keyword evidence="15" id="KW-0282">Flagellum</keyword>
<dbReference type="Gene3D" id="1.10.220.30">
    <property type="match status" value="3"/>
</dbReference>
<feature type="domain" description="Flagellar motor switch protein FliG N-terminal" evidence="14">
    <location>
        <begin position="37"/>
        <end position="138"/>
    </location>
</feature>
<dbReference type="PIRSF" id="PIRSF003161">
    <property type="entry name" value="FliG"/>
    <property type="match status" value="1"/>
</dbReference>
<keyword evidence="7" id="KW-0283">Flagellar rotation</keyword>
<dbReference type="EMBL" id="JACYFT010000001">
    <property type="protein sequence ID" value="MBD8048978.1"/>
    <property type="molecule type" value="Genomic_DNA"/>
</dbReference>
<reference evidence="15" key="1">
    <citation type="submission" date="2020-09" db="EMBL/GenBank/DDBJ databases">
        <title>Genome seq and assembly of Limnohabitants sp.</title>
        <authorList>
            <person name="Chhetri G."/>
        </authorList>
    </citation>
    <scope>NUCLEOTIDE SEQUENCE</scope>
    <source>
        <strain evidence="15">JUR4</strain>
    </source>
</reference>
<dbReference type="GO" id="GO:0009425">
    <property type="term" value="C:bacterial-type flagellum basal body"/>
    <property type="evidence" value="ECO:0007669"/>
    <property type="project" value="UniProtKB-SubCell"/>
</dbReference>
<keyword evidence="8" id="KW-0472">Membrane</keyword>
<evidence type="ECO:0000259" key="12">
    <source>
        <dbReference type="Pfam" id="PF01706"/>
    </source>
</evidence>
<keyword evidence="5" id="KW-1003">Cell membrane</keyword>
<dbReference type="GO" id="GO:0005886">
    <property type="term" value="C:plasma membrane"/>
    <property type="evidence" value="ECO:0007669"/>
    <property type="project" value="UniProtKB-SubCell"/>
</dbReference>
<dbReference type="Pfam" id="PF14841">
    <property type="entry name" value="FliG_M"/>
    <property type="match status" value="1"/>
</dbReference>
<evidence type="ECO:0000256" key="11">
    <source>
        <dbReference type="SAM" id="MobiDB-lite"/>
    </source>
</evidence>
<evidence type="ECO:0000256" key="5">
    <source>
        <dbReference type="ARBA" id="ARBA00022475"/>
    </source>
</evidence>
<evidence type="ECO:0000313" key="16">
    <source>
        <dbReference type="Proteomes" id="UP000647424"/>
    </source>
</evidence>
<comment type="function">
    <text evidence="10">FliG is one of three proteins (FliG, FliN, FliM) that forms the rotor-mounted switch complex (C ring), located at the base of the basal body. This complex interacts with the CheY and CheZ chemotaxis proteins, in addition to contacting components of the motor that determine the direction of flagellar rotation.</text>
</comment>
<evidence type="ECO:0000259" key="14">
    <source>
        <dbReference type="Pfam" id="PF14842"/>
    </source>
</evidence>
<evidence type="ECO:0000256" key="4">
    <source>
        <dbReference type="ARBA" id="ARBA00021870"/>
    </source>
</evidence>
<feature type="region of interest" description="Disordered" evidence="11">
    <location>
        <begin position="1"/>
        <end position="22"/>
    </location>
</feature>
<protein>
    <recommendedName>
        <fullName evidence="4">Flagellar motor switch protein FliG</fullName>
    </recommendedName>
</protein>
<dbReference type="PANTHER" id="PTHR30534:SF0">
    <property type="entry name" value="FLAGELLAR MOTOR SWITCH PROTEIN FLIG"/>
    <property type="match status" value="1"/>
</dbReference>
<comment type="subcellular location">
    <subcellularLocation>
        <location evidence="1">Bacterial flagellum basal body</location>
    </subcellularLocation>
    <subcellularLocation>
        <location evidence="2">Cell membrane</location>
        <topology evidence="2">Peripheral membrane protein</topology>
        <orientation evidence="2">Cytoplasmic side</orientation>
    </subcellularLocation>
</comment>
<dbReference type="InterPro" id="IPR032779">
    <property type="entry name" value="FliG_M"/>
</dbReference>